<keyword evidence="4" id="KW-0931">ER-Golgi transport</keyword>
<dbReference type="GO" id="GO:0006890">
    <property type="term" value="P:retrograde vesicle-mediated transport, Golgi to endoplasmic reticulum"/>
    <property type="evidence" value="ECO:0007669"/>
    <property type="project" value="UniProtKB-UniRule"/>
</dbReference>
<protein>
    <recommendedName>
        <fullName evidence="4">Coatomer subunit zeta</fullName>
    </recommendedName>
</protein>
<accession>A0A835YRG5</accession>
<dbReference type="GO" id="GO:0000139">
    <property type="term" value="C:Golgi membrane"/>
    <property type="evidence" value="ECO:0007669"/>
    <property type="project" value="UniProtKB-SubCell"/>
</dbReference>
<name>A0A835YRG5_9STRA</name>
<keyword evidence="6" id="KW-1185">Reference proteome</keyword>
<dbReference type="PANTHER" id="PTHR11043:SF1">
    <property type="entry name" value="TSET COMPLEX MEMBER TSTD"/>
    <property type="match status" value="1"/>
</dbReference>
<evidence type="ECO:0000313" key="6">
    <source>
        <dbReference type="Proteomes" id="UP000664859"/>
    </source>
</evidence>
<keyword evidence="4" id="KW-0653">Protein transport</keyword>
<dbReference type="EMBL" id="JAFCMP010000479">
    <property type="protein sequence ID" value="KAG5179293.1"/>
    <property type="molecule type" value="Genomic_DNA"/>
</dbReference>
<keyword evidence="4" id="KW-0963">Cytoplasm</keyword>
<dbReference type="Gene3D" id="3.30.450.60">
    <property type="match status" value="1"/>
</dbReference>
<dbReference type="Proteomes" id="UP000664859">
    <property type="component" value="Unassembled WGS sequence"/>
</dbReference>
<dbReference type="SUPFAM" id="SSF64356">
    <property type="entry name" value="SNARE-like"/>
    <property type="match status" value="1"/>
</dbReference>
<sequence length="170" mass="18949">MVMHSLLILNERGHLLMGRYFDEVLECGALQHLGDVASDREQCMQWWEDEVRQQTREMWQFAHTANQVARGADDVIIIYRRIGDLLVFACGRDDCDELTLSDVVDCLGGVIATLCEDSSAKGARPTESWLMIGDTYAKVALAVDEMMPGGILEALDPDAVLSMTKMRPIA</sequence>
<comment type="subunit">
    <text evidence="4">Oligomeric complex that consists of at least the alpha, beta, beta', gamma, delta, epsilon and zeta subunits.</text>
</comment>
<dbReference type="InterPro" id="IPR039652">
    <property type="entry name" value="Coatomer_zeta"/>
</dbReference>
<reference evidence="5" key="1">
    <citation type="submission" date="2021-02" db="EMBL/GenBank/DDBJ databases">
        <title>First Annotated Genome of the Yellow-green Alga Tribonema minus.</title>
        <authorList>
            <person name="Mahan K.M."/>
        </authorList>
    </citation>
    <scope>NUCLEOTIDE SEQUENCE</scope>
    <source>
        <strain evidence="5">UTEX B ZZ1240</strain>
    </source>
</reference>
<keyword evidence="4" id="KW-0813">Transport</keyword>
<comment type="similarity">
    <text evidence="2 4">Belongs to the adaptor complexes small subunit family.</text>
</comment>
<evidence type="ECO:0000256" key="4">
    <source>
        <dbReference type="RuleBase" id="RU366053"/>
    </source>
</evidence>
<keyword evidence="4" id="KW-0333">Golgi apparatus</keyword>
<organism evidence="5 6">
    <name type="scientific">Tribonema minus</name>
    <dbReference type="NCBI Taxonomy" id="303371"/>
    <lineage>
        <taxon>Eukaryota</taxon>
        <taxon>Sar</taxon>
        <taxon>Stramenopiles</taxon>
        <taxon>Ochrophyta</taxon>
        <taxon>PX clade</taxon>
        <taxon>Xanthophyceae</taxon>
        <taxon>Tribonematales</taxon>
        <taxon>Tribonemataceae</taxon>
        <taxon>Tribonema</taxon>
    </lineage>
</organism>
<evidence type="ECO:0000256" key="1">
    <source>
        <dbReference type="ARBA" id="ARBA00004184"/>
    </source>
</evidence>
<proteinExistence type="inferred from homology"/>
<dbReference type="InterPro" id="IPR011012">
    <property type="entry name" value="Longin-like_dom_sf"/>
</dbReference>
<dbReference type="GO" id="GO:0030126">
    <property type="term" value="C:COPI vesicle coat"/>
    <property type="evidence" value="ECO:0007669"/>
    <property type="project" value="UniProtKB-UniRule"/>
</dbReference>
<evidence type="ECO:0000256" key="2">
    <source>
        <dbReference type="ARBA" id="ARBA00006972"/>
    </source>
</evidence>
<evidence type="ECO:0000313" key="5">
    <source>
        <dbReference type="EMBL" id="KAG5179293.1"/>
    </source>
</evidence>
<dbReference type="GO" id="GO:0006891">
    <property type="term" value="P:intra-Golgi vesicle-mediated transport"/>
    <property type="evidence" value="ECO:0007669"/>
    <property type="project" value="TreeGrafter"/>
</dbReference>
<dbReference type="AlphaFoldDB" id="A0A835YRG5"/>
<comment type="caution">
    <text evidence="5">The sequence shown here is derived from an EMBL/GenBank/DDBJ whole genome shotgun (WGS) entry which is preliminary data.</text>
</comment>
<evidence type="ECO:0000256" key="3">
    <source>
        <dbReference type="ARBA" id="ARBA00023136"/>
    </source>
</evidence>
<gene>
    <name evidence="5" type="ORF">JKP88DRAFT_247499</name>
</gene>
<dbReference type="PANTHER" id="PTHR11043">
    <property type="entry name" value="ZETA-COAT PROTEIN"/>
    <property type="match status" value="1"/>
</dbReference>
<keyword evidence="4" id="KW-0968">Cytoplasmic vesicle</keyword>
<dbReference type="GO" id="GO:0006886">
    <property type="term" value="P:intracellular protein transport"/>
    <property type="evidence" value="ECO:0007669"/>
    <property type="project" value="TreeGrafter"/>
</dbReference>
<keyword evidence="3 4" id="KW-0472">Membrane</keyword>
<comment type="subcellular location">
    <subcellularLocation>
        <location evidence="4">Cytoplasm</location>
    </subcellularLocation>
    <subcellularLocation>
        <location evidence="4">Golgi apparatus membrane</location>
        <topology evidence="4">Peripheral membrane protein</topology>
        <orientation evidence="4">Cytoplasmic side</orientation>
    </subcellularLocation>
    <subcellularLocation>
        <location evidence="4">Cytoplasmic vesicle</location>
        <location evidence="4">COPI-coated vesicle membrane</location>
        <topology evidence="4">Peripheral membrane protein</topology>
        <orientation evidence="4">Cytoplasmic side</orientation>
    </subcellularLocation>
    <subcellularLocation>
        <location evidence="1">Endomembrane system</location>
        <topology evidence="1">Peripheral membrane protein</topology>
    </subcellularLocation>
</comment>
<dbReference type="OrthoDB" id="10249988at2759"/>
<comment type="function">
    <text evidence="4">The zeta subunit may be involved in regulating the coat assembly and, hence, the rate of biosynthetic protein transport due to its association-dissociation properties with the coatomer complex.</text>
</comment>